<feature type="transmembrane region" description="Helical" evidence="6">
    <location>
        <begin position="47"/>
        <end position="67"/>
    </location>
</feature>
<proteinExistence type="inferred from homology"/>
<dbReference type="EMBL" id="JBFTWV010000103">
    <property type="protein sequence ID" value="KAL2787111.1"/>
    <property type="molecule type" value="Genomic_DNA"/>
</dbReference>
<feature type="transmembrane region" description="Helical" evidence="6">
    <location>
        <begin position="79"/>
        <end position="106"/>
    </location>
</feature>
<organism evidence="8 9">
    <name type="scientific">Aspergillus keveii</name>
    <dbReference type="NCBI Taxonomy" id="714993"/>
    <lineage>
        <taxon>Eukaryota</taxon>
        <taxon>Fungi</taxon>
        <taxon>Dikarya</taxon>
        <taxon>Ascomycota</taxon>
        <taxon>Pezizomycotina</taxon>
        <taxon>Eurotiomycetes</taxon>
        <taxon>Eurotiomycetidae</taxon>
        <taxon>Eurotiales</taxon>
        <taxon>Aspergillaceae</taxon>
        <taxon>Aspergillus</taxon>
        <taxon>Aspergillus subgen. Nidulantes</taxon>
    </lineage>
</organism>
<feature type="transmembrane region" description="Helical" evidence="6">
    <location>
        <begin position="234"/>
        <end position="259"/>
    </location>
</feature>
<evidence type="ECO:0000259" key="7">
    <source>
        <dbReference type="Pfam" id="PF20684"/>
    </source>
</evidence>
<dbReference type="Proteomes" id="UP001610563">
    <property type="component" value="Unassembled WGS sequence"/>
</dbReference>
<evidence type="ECO:0000256" key="3">
    <source>
        <dbReference type="ARBA" id="ARBA00022989"/>
    </source>
</evidence>
<feature type="transmembrane region" description="Helical" evidence="6">
    <location>
        <begin position="118"/>
        <end position="139"/>
    </location>
</feature>
<evidence type="ECO:0000256" key="1">
    <source>
        <dbReference type="ARBA" id="ARBA00004141"/>
    </source>
</evidence>
<feature type="transmembrane region" description="Helical" evidence="6">
    <location>
        <begin position="166"/>
        <end position="188"/>
    </location>
</feature>
<comment type="subcellular location">
    <subcellularLocation>
        <location evidence="1">Membrane</location>
        <topology evidence="1">Multi-pass membrane protein</topology>
    </subcellularLocation>
</comment>
<dbReference type="InterPro" id="IPR049326">
    <property type="entry name" value="Rhodopsin_dom_fungi"/>
</dbReference>
<keyword evidence="4 6" id="KW-0472">Membrane</keyword>
<reference evidence="8 9" key="1">
    <citation type="submission" date="2024-07" db="EMBL/GenBank/DDBJ databases">
        <title>Section-level genome sequencing and comparative genomics of Aspergillus sections Usti and Cavernicolus.</title>
        <authorList>
            <consortium name="Lawrence Berkeley National Laboratory"/>
            <person name="Nybo J.L."/>
            <person name="Vesth T.C."/>
            <person name="Theobald S."/>
            <person name="Frisvad J.C."/>
            <person name="Larsen T.O."/>
            <person name="Kjaerboelling I."/>
            <person name="Rothschild-Mancinelli K."/>
            <person name="Lyhne E.K."/>
            <person name="Kogle M.E."/>
            <person name="Barry K."/>
            <person name="Clum A."/>
            <person name="Na H."/>
            <person name="Ledsgaard L."/>
            <person name="Lin J."/>
            <person name="Lipzen A."/>
            <person name="Kuo A."/>
            <person name="Riley R."/>
            <person name="Mondo S."/>
            <person name="Labutti K."/>
            <person name="Haridas S."/>
            <person name="Pangalinan J."/>
            <person name="Salamov A.A."/>
            <person name="Simmons B.A."/>
            <person name="Magnuson J.K."/>
            <person name="Chen J."/>
            <person name="Drula E."/>
            <person name="Henrissat B."/>
            <person name="Wiebenga A."/>
            <person name="Lubbers R.J."/>
            <person name="Gomes A.C."/>
            <person name="Makela M.R."/>
            <person name="Stajich J."/>
            <person name="Grigoriev I.V."/>
            <person name="Mortensen U.H."/>
            <person name="De Vries R.P."/>
            <person name="Baker S.E."/>
            <person name="Andersen M.R."/>
        </authorList>
    </citation>
    <scope>NUCLEOTIDE SEQUENCE [LARGE SCALE GENOMIC DNA]</scope>
    <source>
        <strain evidence="8 9">CBS 209.92</strain>
    </source>
</reference>
<keyword evidence="2 6" id="KW-0812">Transmembrane</keyword>
<dbReference type="PANTHER" id="PTHR33048:SF158">
    <property type="entry name" value="MEMBRANE PROTEIN PTH11-LIKE, PUTATIVE-RELATED"/>
    <property type="match status" value="1"/>
</dbReference>
<keyword evidence="9" id="KW-1185">Reference proteome</keyword>
<comment type="caution">
    <text evidence="8">The sequence shown here is derived from an EMBL/GenBank/DDBJ whole genome shotgun (WGS) entry which is preliminary data.</text>
</comment>
<keyword evidence="3 6" id="KW-1133">Transmembrane helix</keyword>
<dbReference type="PANTHER" id="PTHR33048">
    <property type="entry name" value="PTH11-LIKE INTEGRAL MEMBRANE PROTEIN (AFU_ORTHOLOGUE AFUA_5G11245)"/>
    <property type="match status" value="1"/>
</dbReference>
<evidence type="ECO:0000313" key="8">
    <source>
        <dbReference type="EMBL" id="KAL2787111.1"/>
    </source>
</evidence>
<evidence type="ECO:0000256" key="5">
    <source>
        <dbReference type="ARBA" id="ARBA00038359"/>
    </source>
</evidence>
<evidence type="ECO:0000313" key="9">
    <source>
        <dbReference type="Proteomes" id="UP001610563"/>
    </source>
</evidence>
<evidence type="ECO:0000256" key="2">
    <source>
        <dbReference type="ARBA" id="ARBA00022692"/>
    </source>
</evidence>
<gene>
    <name evidence="8" type="ORF">BJX66DRAFT_341478</name>
</gene>
<feature type="transmembrane region" description="Helical" evidence="6">
    <location>
        <begin position="200"/>
        <end position="222"/>
    </location>
</feature>
<evidence type="ECO:0000256" key="4">
    <source>
        <dbReference type="ARBA" id="ARBA00023136"/>
    </source>
</evidence>
<evidence type="ECO:0000256" key="6">
    <source>
        <dbReference type="SAM" id="Phobius"/>
    </source>
</evidence>
<accession>A0ABR4FV18</accession>
<feature type="transmembrane region" description="Helical" evidence="6">
    <location>
        <begin position="12"/>
        <end position="35"/>
    </location>
</feature>
<comment type="similarity">
    <text evidence="5">Belongs to the SAT4 family.</text>
</comment>
<dbReference type="Pfam" id="PF20684">
    <property type="entry name" value="Fung_rhodopsin"/>
    <property type="match status" value="1"/>
</dbReference>
<protein>
    <recommendedName>
        <fullName evidence="7">Rhodopsin domain-containing protein</fullName>
    </recommendedName>
</protein>
<dbReference type="InterPro" id="IPR052337">
    <property type="entry name" value="SAT4-like"/>
</dbReference>
<feature type="domain" description="Rhodopsin" evidence="7">
    <location>
        <begin position="30"/>
        <end position="258"/>
    </location>
</feature>
<sequence>MSSNDGMSRQAFLAVGICFVVGTALAVTARLWINYRYIRKSFKVDDAVAVTAIFFHAATFALYDIILEVTPKPSTTLHLLAQLGVSSALLGAVAMWITKVPIVLFLLQVFGVKTWLKIASITILCVSGACFLIGSSIVAGRCTPHTRDLSQQFILNCADTSTTVGVFLGTVAVVMDCIILLMPMPVIAKLKLPMRAKVNLVLLFLTGVFAITASAVSLYYKWLSFSGAESDSTAAMLCTTIECSIALLIGCAPIIYSFWTKFRPTVFTWSTFSWRSSSSAPQRILSIDNSTPFSEENSLVNLYSNGGVSSVRDVKVSAEETRVERRG</sequence>
<name>A0ABR4FV18_9EURO</name>